<dbReference type="Proteomes" id="UP001056291">
    <property type="component" value="Chromosome"/>
</dbReference>
<gene>
    <name evidence="1" type="ORF">NBZ79_12665</name>
</gene>
<name>A0ABY4VYU9_9PROT</name>
<organism evidence="1 2">
    <name type="scientific">Sneathiella marina</name>
    <dbReference type="NCBI Taxonomy" id="2950108"/>
    <lineage>
        <taxon>Bacteria</taxon>
        <taxon>Pseudomonadati</taxon>
        <taxon>Pseudomonadota</taxon>
        <taxon>Alphaproteobacteria</taxon>
        <taxon>Sneathiellales</taxon>
        <taxon>Sneathiellaceae</taxon>
        <taxon>Sneathiella</taxon>
    </lineage>
</organism>
<dbReference type="RefSeq" id="WP_251932837.1">
    <property type="nucleotide sequence ID" value="NZ_CP098747.1"/>
</dbReference>
<dbReference type="EMBL" id="CP098747">
    <property type="protein sequence ID" value="USG60030.1"/>
    <property type="molecule type" value="Genomic_DNA"/>
</dbReference>
<proteinExistence type="predicted"/>
<evidence type="ECO:0000313" key="1">
    <source>
        <dbReference type="EMBL" id="USG60030.1"/>
    </source>
</evidence>
<keyword evidence="2" id="KW-1185">Reference proteome</keyword>
<sequence length="100" mass="11700">MDLRLCFEHKAGVNIDEDDVFRHYAENYLNGFDVKWGGSISVPHMDTKTGPMEPLWQYIIHDASDACRDYLKEYLTRNPMAGYFVHVYETEPGLRDQKIN</sequence>
<protein>
    <submittedName>
        <fullName evidence="1">Uncharacterized protein</fullName>
    </submittedName>
</protein>
<reference evidence="1" key="1">
    <citation type="submission" date="2022-06" db="EMBL/GenBank/DDBJ databases">
        <title>Sneathiella actinostolidae sp. nov., isolated from a sea anemonein the Western Pacific Ocean.</title>
        <authorList>
            <person name="Wei M.J."/>
        </authorList>
    </citation>
    <scope>NUCLEOTIDE SEQUENCE</scope>
    <source>
        <strain evidence="1">PHK-P5</strain>
    </source>
</reference>
<accession>A0ABY4VYU9</accession>
<evidence type="ECO:0000313" key="2">
    <source>
        <dbReference type="Proteomes" id="UP001056291"/>
    </source>
</evidence>